<dbReference type="KEGG" id="loc:102689200"/>
<feature type="region of interest" description="Disordered" evidence="7">
    <location>
        <begin position="750"/>
        <end position="831"/>
    </location>
</feature>
<evidence type="ECO:0000256" key="7">
    <source>
        <dbReference type="SAM" id="MobiDB-lite"/>
    </source>
</evidence>
<name>W5MC42_LEPOC</name>
<reference evidence="9" key="2">
    <citation type="submission" date="2025-08" db="UniProtKB">
        <authorList>
            <consortium name="Ensembl"/>
        </authorList>
    </citation>
    <scope>IDENTIFICATION</scope>
</reference>
<evidence type="ECO:0000256" key="5">
    <source>
        <dbReference type="ARBA" id="ARBA00023242"/>
    </source>
</evidence>
<dbReference type="PROSITE" id="PS50157">
    <property type="entry name" value="ZINC_FINGER_C2H2_2"/>
    <property type="match status" value="3"/>
</dbReference>
<dbReference type="PANTHER" id="PTHR24396:SF25">
    <property type="entry name" value="ZINC FINGER PROTEIN 644"/>
    <property type="match status" value="1"/>
</dbReference>
<dbReference type="SMART" id="SM00355">
    <property type="entry name" value="ZnF_C2H2"/>
    <property type="match status" value="9"/>
</dbReference>
<feature type="compositionally biased region" description="Polar residues" evidence="7">
    <location>
        <begin position="107"/>
        <end position="122"/>
    </location>
</feature>
<feature type="domain" description="C2H2-type" evidence="8">
    <location>
        <begin position="422"/>
        <end position="449"/>
    </location>
</feature>
<sequence>MADLKQEANEEPNPDSACDSTDITQVSLKTQTSSLKNNTSCLPEQLSSDIYEKPLNGAQPALFVHSSAPAASVAERTLPSETVVNGPVSHTTSDKLCTLKKASVTLSNTQATEPSSKTSSPHVLQPPNEHEMPTKLDTKKTAQPAGKGFIPDSLTTQKDGRAKKCDVEEQSKAGDTVLSEETSDETPITHTQTRQEVNHGSTWDFSLESSESSSDEYESHDLNWDPQKEFMRFLWEDDENDMEKEEEAPPQPSGQRRRKRKMDIVEMDDISENVWSDLNHASKRSKMDGAPEYEEGFQNTVSHKKVHSLRKKPNAESSVKSGENYPSETVEAIKQLILSSPAKNHLDENDDDETEGLPIAGGKLKPIKTEPSAGLGAEQEPSFFPCTKCNVNFKEKKHLHRHMMYHLDGNNQFRHVNVPRPFICRECGRSFRDRNSLLKHMIIHQERREKLMEEIKGMNELQDEGRNARLQCPQCVFGTNCPKTFVQHAKTHEKDKRYYCCDECNFMAVTENELECHQVSAHSATLKPTYIFMQKNYTKGQKLAAKYGLLSRSQKSVSYACKICPFSTLNKNVLKKHVELIHQQQYHEEHDCPPYGKKIDYAAPAFEQQKFAGKSQKIELPRLQLKPKFCMEKPAFRNRSETPFLSDGFSDLFRKNKNMQKARKGILNSKLTKWSLSNAASQLSSSRKNEKQNKLFFQQNEKIDVTTGLPYAEDSDGEHDYGGMFPMNLEKQSSHTNSYKLQAPKMEKSGSIYFPSYDSDHSQGDSEDSDSRNLGGVRSVSGKSPNKRKMTSPYSDAAEKVTLAILPKPEQNQKQNDGAEDPGEDNYDFSDYTSEATANFLDCNENEQNPYARNYFIRRQRFTSSKDERGPTSHVFEKSGGSAEKDTNAIQKVRVKEECIETEVCEEAPESGLALHSDAYPTFDVSPFTTERKSCPYCPALFESGVGLSNHVRGHLHRVGLSYDARHVVSPEQVASQDRKPRIRRKITAVRRIKKVDKPESQTEHTCPLCGGWFDTKTGLSNHVRGHLKRIGKTISSTSKSPVCILNEMMQDEEEYKHLLQVLSKKRFFSRPFVSQKFASSDGLFLSPTGIPVKIQHTSQDGKAWGAAVARQEEEGSEKQRTEANPEEKGSPSSTLIELLKKRRQDEEMEMCKNRSQTARKRLAASPPKDGSTGTTVKTELTWQPEKNELNKKVCVHCNTTFPSAVSLSNHLRAYARRKRAALLEGTTYDCKQKKPRSRPGPKKKVFPLPHTADEIYRLTCRFCDLVFQGPLSVQEDWIKHLQRHLMNTSVPRTGAGMVEVTSLPTDVPALPEPSPLLVPQAAS</sequence>
<feature type="compositionally biased region" description="Basic and acidic residues" evidence="7">
    <location>
        <begin position="128"/>
        <end position="140"/>
    </location>
</feature>
<dbReference type="Pfam" id="PF00096">
    <property type="entry name" value="zf-C2H2"/>
    <property type="match status" value="1"/>
</dbReference>
<reference evidence="10" key="1">
    <citation type="submission" date="2011-12" db="EMBL/GenBank/DDBJ databases">
        <title>The Draft Genome of Lepisosteus oculatus.</title>
        <authorList>
            <consortium name="The Broad Institute Genome Assembly &amp; Analysis Group"/>
            <consortium name="Computational R&amp;D Group"/>
            <consortium name="and Sequencing Platform"/>
            <person name="Di Palma F."/>
            <person name="Alfoldi J."/>
            <person name="Johnson J."/>
            <person name="Berlin A."/>
            <person name="Gnerre S."/>
            <person name="Jaffe D."/>
            <person name="MacCallum I."/>
            <person name="Young S."/>
            <person name="Walker B.J."/>
            <person name="Lander E.S."/>
            <person name="Lindblad-Toh K."/>
        </authorList>
    </citation>
    <scope>NUCLEOTIDE SEQUENCE [LARGE SCALE GENOMIC DNA]</scope>
</reference>
<reference evidence="9" key="3">
    <citation type="submission" date="2025-09" db="UniProtKB">
        <authorList>
            <consortium name="Ensembl"/>
        </authorList>
    </citation>
    <scope>IDENTIFICATION</scope>
</reference>
<dbReference type="EMBL" id="AHAT01018351">
    <property type="status" value="NOT_ANNOTATED_CDS"/>
    <property type="molecule type" value="Genomic_DNA"/>
</dbReference>
<keyword evidence="5" id="KW-0539">Nucleus</keyword>
<dbReference type="Ensembl" id="ENSLOCT00000005959.1">
    <property type="protein sequence ID" value="ENSLOCP00000005951.1"/>
    <property type="gene ID" value="ENSLOCG00000004952.1"/>
</dbReference>
<dbReference type="eggNOG" id="KOG1721">
    <property type="taxonomic scope" value="Eukaryota"/>
</dbReference>
<feature type="compositionally biased region" description="Basic and acidic residues" evidence="7">
    <location>
        <begin position="1111"/>
        <end position="1130"/>
    </location>
</feature>
<evidence type="ECO:0000256" key="2">
    <source>
        <dbReference type="ARBA" id="ARBA00022723"/>
    </source>
</evidence>
<comment type="subcellular location">
    <subcellularLocation>
        <location evidence="1">Nucleus</location>
    </subcellularLocation>
</comment>
<proteinExistence type="predicted"/>
<dbReference type="Bgee" id="ENSLOCG00000004952">
    <property type="expression patterns" value="Expressed in brain and 13 other cell types or tissues"/>
</dbReference>
<evidence type="ECO:0000313" key="9">
    <source>
        <dbReference type="Ensembl" id="ENSLOCP00000005951.1"/>
    </source>
</evidence>
<organism evidence="9 10">
    <name type="scientific">Lepisosteus oculatus</name>
    <name type="common">Spotted gar</name>
    <dbReference type="NCBI Taxonomy" id="7918"/>
    <lineage>
        <taxon>Eukaryota</taxon>
        <taxon>Metazoa</taxon>
        <taxon>Chordata</taxon>
        <taxon>Craniata</taxon>
        <taxon>Vertebrata</taxon>
        <taxon>Euteleostomi</taxon>
        <taxon>Actinopterygii</taxon>
        <taxon>Neopterygii</taxon>
        <taxon>Holostei</taxon>
        <taxon>Semionotiformes</taxon>
        <taxon>Lepisosteidae</taxon>
        <taxon>Lepisosteus</taxon>
    </lineage>
</organism>
<feature type="region of interest" description="Disordered" evidence="7">
    <location>
        <begin position="300"/>
        <end position="326"/>
    </location>
</feature>
<dbReference type="STRING" id="7918.ENSLOCP00000005951"/>
<keyword evidence="10" id="KW-1185">Reference proteome</keyword>
<feature type="compositionally biased region" description="Polar residues" evidence="7">
    <location>
        <begin position="315"/>
        <end position="326"/>
    </location>
</feature>
<dbReference type="HOGENOM" id="CLU_005590_1_0_1"/>
<feature type="compositionally biased region" description="Acidic residues" evidence="7">
    <location>
        <begin position="818"/>
        <end position="828"/>
    </location>
</feature>
<feature type="domain" description="C2H2-type" evidence="8">
    <location>
        <begin position="1005"/>
        <end position="1027"/>
    </location>
</feature>
<dbReference type="GO" id="GO:0005634">
    <property type="term" value="C:nucleus"/>
    <property type="evidence" value="ECO:0000318"/>
    <property type="project" value="GO_Central"/>
</dbReference>
<dbReference type="FunFam" id="3.30.160.60:FF:000409">
    <property type="entry name" value="zinc finger protein 644 isoform X1"/>
    <property type="match status" value="1"/>
</dbReference>
<dbReference type="EMBL" id="AHAT01018350">
    <property type="status" value="NOT_ANNOTATED_CDS"/>
    <property type="molecule type" value="Genomic_DNA"/>
</dbReference>
<dbReference type="OrthoDB" id="8669871at2759"/>
<keyword evidence="3 6" id="KW-0863">Zinc-finger</keyword>
<dbReference type="GeneTree" id="ENSGT00940000158258"/>
<evidence type="ECO:0000256" key="4">
    <source>
        <dbReference type="ARBA" id="ARBA00022833"/>
    </source>
</evidence>
<dbReference type="GO" id="GO:0000981">
    <property type="term" value="F:DNA-binding transcription factor activity, RNA polymerase II-specific"/>
    <property type="evidence" value="ECO:0000318"/>
    <property type="project" value="GO_Central"/>
</dbReference>
<dbReference type="Gene3D" id="3.30.160.60">
    <property type="entry name" value="Classic Zinc Finger"/>
    <property type="match status" value="3"/>
</dbReference>
<accession>W5MC42</accession>
<feature type="domain" description="C2H2-type" evidence="8">
    <location>
        <begin position="384"/>
        <end position="411"/>
    </location>
</feature>
<dbReference type="InterPro" id="IPR055125">
    <property type="entry name" value="Wiz_C_Znf"/>
</dbReference>
<protein>
    <submittedName>
        <fullName evidence="9">Zinc finger protein 644a</fullName>
    </submittedName>
</protein>
<feature type="compositionally biased region" description="Basic residues" evidence="7">
    <location>
        <begin position="302"/>
        <end position="312"/>
    </location>
</feature>
<dbReference type="SUPFAM" id="SSF57667">
    <property type="entry name" value="beta-beta-alpha zinc fingers"/>
    <property type="match status" value="1"/>
</dbReference>
<keyword evidence="4" id="KW-0862">Zinc</keyword>
<dbReference type="GeneID" id="102689200"/>
<feature type="region of interest" description="Disordered" evidence="7">
    <location>
        <begin position="343"/>
        <end position="365"/>
    </location>
</feature>
<dbReference type="InterPro" id="IPR036236">
    <property type="entry name" value="Znf_C2H2_sf"/>
</dbReference>
<dbReference type="GO" id="GO:0006357">
    <property type="term" value="P:regulation of transcription by RNA polymerase II"/>
    <property type="evidence" value="ECO:0000318"/>
    <property type="project" value="GO_Central"/>
</dbReference>
<dbReference type="Proteomes" id="UP000018468">
    <property type="component" value="Linkage group LG10"/>
</dbReference>
<evidence type="ECO:0000313" key="10">
    <source>
        <dbReference type="Proteomes" id="UP000018468"/>
    </source>
</evidence>
<evidence type="ECO:0000256" key="3">
    <source>
        <dbReference type="ARBA" id="ARBA00022771"/>
    </source>
</evidence>
<feature type="compositionally biased region" description="Basic and acidic residues" evidence="7">
    <location>
        <begin position="864"/>
        <end position="883"/>
    </location>
</feature>
<dbReference type="PROSITE" id="PS00028">
    <property type="entry name" value="ZINC_FINGER_C2H2_1"/>
    <property type="match status" value="3"/>
</dbReference>
<feature type="region of interest" description="Disordered" evidence="7">
    <location>
        <begin position="707"/>
        <end position="737"/>
    </location>
</feature>
<dbReference type="Pfam" id="PF23015">
    <property type="entry name" value="zf-WIZ"/>
    <property type="match status" value="1"/>
</dbReference>
<feature type="region of interest" description="Disordered" evidence="7">
    <location>
        <begin position="862"/>
        <end position="883"/>
    </location>
</feature>
<feature type="compositionally biased region" description="Basic and acidic residues" evidence="7">
    <location>
        <begin position="158"/>
        <end position="172"/>
    </location>
</feature>
<feature type="compositionally biased region" description="Polar residues" evidence="7">
    <location>
        <begin position="185"/>
        <end position="204"/>
    </location>
</feature>
<evidence type="ECO:0000259" key="8">
    <source>
        <dbReference type="PROSITE" id="PS50157"/>
    </source>
</evidence>
<feature type="compositionally biased region" description="Basic and acidic residues" evidence="7">
    <location>
        <begin position="1144"/>
        <end position="1153"/>
    </location>
</feature>
<dbReference type="InterPro" id="IPR013087">
    <property type="entry name" value="Znf_C2H2_type"/>
</dbReference>
<dbReference type="OMA" id="SSKQANC"/>
<evidence type="ECO:0000256" key="1">
    <source>
        <dbReference type="ARBA" id="ARBA00004123"/>
    </source>
</evidence>
<feature type="region of interest" description="Disordered" evidence="7">
    <location>
        <begin position="1102"/>
        <end position="1176"/>
    </location>
</feature>
<feature type="region of interest" description="Disordered" evidence="7">
    <location>
        <begin position="240"/>
        <end position="260"/>
    </location>
</feature>
<keyword evidence="2" id="KW-0479">Metal-binding</keyword>
<dbReference type="GO" id="GO:0000978">
    <property type="term" value="F:RNA polymerase II cis-regulatory region sequence-specific DNA binding"/>
    <property type="evidence" value="ECO:0000318"/>
    <property type="project" value="GO_Central"/>
</dbReference>
<dbReference type="PANTHER" id="PTHR24396">
    <property type="entry name" value="ZINC FINGER PROTEIN"/>
    <property type="match status" value="1"/>
</dbReference>
<dbReference type="Pfam" id="PF13894">
    <property type="entry name" value="zf-C2H2_4"/>
    <property type="match status" value="1"/>
</dbReference>
<dbReference type="InParanoid" id="W5MC42"/>
<dbReference type="GO" id="GO:0008270">
    <property type="term" value="F:zinc ion binding"/>
    <property type="evidence" value="ECO:0007669"/>
    <property type="project" value="UniProtKB-KW"/>
</dbReference>
<evidence type="ECO:0000256" key="6">
    <source>
        <dbReference type="PROSITE-ProRule" id="PRU00042"/>
    </source>
</evidence>
<feature type="region of interest" description="Disordered" evidence="7">
    <location>
        <begin position="1"/>
        <end position="21"/>
    </location>
</feature>
<dbReference type="InterPro" id="IPR051643">
    <property type="entry name" value="Transcr_Reg_ZincFinger"/>
</dbReference>
<feature type="region of interest" description="Disordered" evidence="7">
    <location>
        <begin position="107"/>
        <end position="223"/>
    </location>
</feature>